<evidence type="ECO:0000313" key="2">
    <source>
        <dbReference type="EMBL" id="MDQ0467994.1"/>
    </source>
</evidence>
<accession>A0ABU0J155</accession>
<gene>
    <name evidence="2" type="ORF">QO011_000989</name>
</gene>
<dbReference type="InterPro" id="IPR018488">
    <property type="entry name" value="cNMP-bd_CS"/>
</dbReference>
<comment type="caution">
    <text evidence="2">The sequence shown here is derived from an EMBL/GenBank/DDBJ whole genome shotgun (WGS) entry which is preliminary data.</text>
</comment>
<dbReference type="PROSITE" id="PS50042">
    <property type="entry name" value="CNMP_BINDING_3"/>
    <property type="match status" value="1"/>
</dbReference>
<sequence length="123" mass="13504">MTETSIDFGLLATISVETRKYRAGQPIFEKGDVGFELLVIKQGDVELRLGDRVLGTLAAGDIFGEMALVDNSIRSASAIAVSDVEIVPISEKQFVSFIRQAPSFALDVMRVLAKRLRDETRKS</sequence>
<evidence type="ECO:0000313" key="3">
    <source>
        <dbReference type="Proteomes" id="UP001242480"/>
    </source>
</evidence>
<dbReference type="SMART" id="SM00100">
    <property type="entry name" value="cNMP"/>
    <property type="match status" value="1"/>
</dbReference>
<dbReference type="PRINTS" id="PR00103">
    <property type="entry name" value="CAMPKINASE"/>
</dbReference>
<dbReference type="Proteomes" id="UP001242480">
    <property type="component" value="Unassembled WGS sequence"/>
</dbReference>
<reference evidence="2 3" key="1">
    <citation type="submission" date="2023-07" db="EMBL/GenBank/DDBJ databases">
        <title>Genomic Encyclopedia of Type Strains, Phase IV (KMG-IV): sequencing the most valuable type-strain genomes for metagenomic binning, comparative biology and taxonomic classification.</title>
        <authorList>
            <person name="Goeker M."/>
        </authorList>
    </citation>
    <scope>NUCLEOTIDE SEQUENCE [LARGE SCALE GENOMIC DNA]</scope>
    <source>
        <strain evidence="2 3">DSM 19619</strain>
    </source>
</reference>
<dbReference type="InterPro" id="IPR014710">
    <property type="entry name" value="RmlC-like_jellyroll"/>
</dbReference>
<dbReference type="PANTHER" id="PTHR24567">
    <property type="entry name" value="CRP FAMILY TRANSCRIPTIONAL REGULATORY PROTEIN"/>
    <property type="match status" value="1"/>
</dbReference>
<dbReference type="InterPro" id="IPR000595">
    <property type="entry name" value="cNMP-bd_dom"/>
</dbReference>
<feature type="domain" description="Cyclic nucleotide-binding" evidence="1">
    <location>
        <begin position="15"/>
        <end position="98"/>
    </location>
</feature>
<protein>
    <submittedName>
        <fullName evidence="2">CRP-like cAMP-binding protein</fullName>
    </submittedName>
</protein>
<evidence type="ECO:0000259" key="1">
    <source>
        <dbReference type="PROSITE" id="PS50042"/>
    </source>
</evidence>
<dbReference type="PROSITE" id="PS00889">
    <property type="entry name" value="CNMP_BINDING_2"/>
    <property type="match status" value="1"/>
</dbReference>
<dbReference type="RefSeq" id="WP_307268459.1">
    <property type="nucleotide sequence ID" value="NZ_JAUSVX010000001.1"/>
</dbReference>
<organism evidence="2 3">
    <name type="scientific">Labrys wisconsinensis</name>
    <dbReference type="NCBI Taxonomy" id="425677"/>
    <lineage>
        <taxon>Bacteria</taxon>
        <taxon>Pseudomonadati</taxon>
        <taxon>Pseudomonadota</taxon>
        <taxon>Alphaproteobacteria</taxon>
        <taxon>Hyphomicrobiales</taxon>
        <taxon>Xanthobacteraceae</taxon>
        <taxon>Labrys</taxon>
    </lineage>
</organism>
<proteinExistence type="predicted"/>
<dbReference type="EMBL" id="JAUSVX010000001">
    <property type="protein sequence ID" value="MDQ0467994.1"/>
    <property type="molecule type" value="Genomic_DNA"/>
</dbReference>
<keyword evidence="3" id="KW-1185">Reference proteome</keyword>
<dbReference type="Pfam" id="PF00027">
    <property type="entry name" value="cNMP_binding"/>
    <property type="match status" value="1"/>
</dbReference>
<dbReference type="InterPro" id="IPR050397">
    <property type="entry name" value="Env_Response_Regulators"/>
</dbReference>
<name>A0ABU0J155_9HYPH</name>
<dbReference type="Gene3D" id="2.60.120.10">
    <property type="entry name" value="Jelly Rolls"/>
    <property type="match status" value="1"/>
</dbReference>
<dbReference type="InterPro" id="IPR018490">
    <property type="entry name" value="cNMP-bd_dom_sf"/>
</dbReference>
<dbReference type="PANTHER" id="PTHR24567:SF74">
    <property type="entry name" value="HTH-TYPE TRANSCRIPTIONAL REGULATOR ARCR"/>
    <property type="match status" value="1"/>
</dbReference>
<dbReference type="CDD" id="cd00038">
    <property type="entry name" value="CAP_ED"/>
    <property type="match status" value="1"/>
</dbReference>
<dbReference type="SUPFAM" id="SSF51206">
    <property type="entry name" value="cAMP-binding domain-like"/>
    <property type="match status" value="1"/>
</dbReference>